<gene>
    <name evidence="7" type="ORF">SAMN05421810_101900</name>
</gene>
<dbReference type="InterPro" id="IPR028082">
    <property type="entry name" value="Peripla_BP_I"/>
</dbReference>
<feature type="domain" description="HTH lacI-type" evidence="6">
    <location>
        <begin position="1"/>
        <end position="56"/>
    </location>
</feature>
<dbReference type="Pfam" id="PF13377">
    <property type="entry name" value="Peripla_BP_3"/>
    <property type="match status" value="1"/>
</dbReference>
<dbReference type="AlphaFoldDB" id="A0A1I5MFE7"/>
<accession>A0A1I5MFE7</accession>
<reference evidence="8" key="1">
    <citation type="submission" date="2016-10" db="EMBL/GenBank/DDBJ databases">
        <authorList>
            <person name="Varghese N."/>
            <person name="Submissions S."/>
        </authorList>
    </citation>
    <scope>NUCLEOTIDE SEQUENCE [LARGE SCALE GENOMIC DNA]</scope>
    <source>
        <strain evidence="8">CGMCC 4.5579</strain>
    </source>
</reference>
<dbReference type="InterPro" id="IPR046335">
    <property type="entry name" value="LacI/GalR-like_sensor"/>
</dbReference>
<dbReference type="RefSeq" id="WP_166677721.1">
    <property type="nucleotide sequence ID" value="NZ_FOWW01000001.1"/>
</dbReference>
<dbReference type="Pfam" id="PF00356">
    <property type="entry name" value="LacI"/>
    <property type="match status" value="1"/>
</dbReference>
<keyword evidence="1" id="KW-0678">Repressor</keyword>
<feature type="region of interest" description="Disordered" evidence="5">
    <location>
        <begin position="326"/>
        <end position="346"/>
    </location>
</feature>
<evidence type="ECO:0000313" key="8">
    <source>
        <dbReference type="Proteomes" id="UP000198727"/>
    </source>
</evidence>
<evidence type="ECO:0000259" key="6">
    <source>
        <dbReference type="PROSITE" id="PS50932"/>
    </source>
</evidence>
<dbReference type="CDD" id="cd01392">
    <property type="entry name" value="HTH_LacI"/>
    <property type="match status" value="1"/>
</dbReference>
<evidence type="ECO:0000256" key="3">
    <source>
        <dbReference type="ARBA" id="ARBA00023125"/>
    </source>
</evidence>
<sequence length="346" mass="36668">MSQVDIARRASVTQAAVSLILRGKAASIPKETRQRVLDVARELGYRADPLARRLAKGRSQLLGVFTYERVFSVAQRSFYHPFLLGIEEAAEEAGHDLLLFTSAATSGPMRSIYAGGENKLRLVDGAVLLGRDEIPAELEHLVVEEYPFVFIGRRFLDDGREVPNVSPDYAGAGRTLAGRLAALGHRRIAYVGANPDLPATADRLAGLRAGALDVSPRFPAAGAISPAFVRELRRAGVTAVVAESTGYAEEVRIAAERCATSVPGGLSVAVAGIPEDGEEGARGGWSGYGVPGRLVGRRALERLLARLDGDEGDEGGTVVVECPAHEGGTLAAPENTTVDEGTPHRE</sequence>
<dbReference type="InterPro" id="IPR000843">
    <property type="entry name" value="HTH_LacI"/>
</dbReference>
<dbReference type="GO" id="GO:0000976">
    <property type="term" value="F:transcription cis-regulatory region binding"/>
    <property type="evidence" value="ECO:0007669"/>
    <property type="project" value="TreeGrafter"/>
</dbReference>
<dbReference type="PROSITE" id="PS50932">
    <property type="entry name" value="HTH_LACI_2"/>
    <property type="match status" value="1"/>
</dbReference>
<dbReference type="STRING" id="587909.SAMN05421810_101900"/>
<dbReference type="InterPro" id="IPR010982">
    <property type="entry name" value="Lambda_DNA-bd_dom_sf"/>
</dbReference>
<dbReference type="EMBL" id="FOWW01000001">
    <property type="protein sequence ID" value="SFP08229.1"/>
    <property type="molecule type" value="Genomic_DNA"/>
</dbReference>
<dbReference type="Proteomes" id="UP000198727">
    <property type="component" value="Unassembled WGS sequence"/>
</dbReference>
<dbReference type="PANTHER" id="PTHR30146:SF148">
    <property type="entry name" value="HTH-TYPE TRANSCRIPTIONAL REPRESSOR PURR-RELATED"/>
    <property type="match status" value="1"/>
</dbReference>
<keyword evidence="4" id="KW-0804">Transcription</keyword>
<evidence type="ECO:0000256" key="1">
    <source>
        <dbReference type="ARBA" id="ARBA00022491"/>
    </source>
</evidence>
<evidence type="ECO:0000313" key="7">
    <source>
        <dbReference type="EMBL" id="SFP08229.1"/>
    </source>
</evidence>
<keyword evidence="3 7" id="KW-0238">DNA-binding</keyword>
<dbReference type="Gene3D" id="1.10.260.40">
    <property type="entry name" value="lambda repressor-like DNA-binding domains"/>
    <property type="match status" value="1"/>
</dbReference>
<proteinExistence type="predicted"/>
<evidence type="ECO:0000256" key="5">
    <source>
        <dbReference type="SAM" id="MobiDB-lite"/>
    </source>
</evidence>
<dbReference type="PANTHER" id="PTHR30146">
    <property type="entry name" value="LACI-RELATED TRANSCRIPTIONAL REPRESSOR"/>
    <property type="match status" value="1"/>
</dbReference>
<evidence type="ECO:0000256" key="4">
    <source>
        <dbReference type="ARBA" id="ARBA00023163"/>
    </source>
</evidence>
<evidence type="ECO:0000256" key="2">
    <source>
        <dbReference type="ARBA" id="ARBA00023015"/>
    </source>
</evidence>
<dbReference type="SUPFAM" id="SSF47413">
    <property type="entry name" value="lambda repressor-like DNA-binding domains"/>
    <property type="match status" value="1"/>
</dbReference>
<dbReference type="SUPFAM" id="SSF53822">
    <property type="entry name" value="Periplasmic binding protein-like I"/>
    <property type="match status" value="1"/>
</dbReference>
<organism evidence="7 8">
    <name type="scientific">Amycolatopsis arida</name>
    <dbReference type="NCBI Taxonomy" id="587909"/>
    <lineage>
        <taxon>Bacteria</taxon>
        <taxon>Bacillati</taxon>
        <taxon>Actinomycetota</taxon>
        <taxon>Actinomycetes</taxon>
        <taxon>Pseudonocardiales</taxon>
        <taxon>Pseudonocardiaceae</taxon>
        <taxon>Amycolatopsis</taxon>
    </lineage>
</organism>
<keyword evidence="8" id="KW-1185">Reference proteome</keyword>
<name>A0A1I5MFE7_9PSEU</name>
<dbReference type="GO" id="GO:0003700">
    <property type="term" value="F:DNA-binding transcription factor activity"/>
    <property type="evidence" value="ECO:0007669"/>
    <property type="project" value="TreeGrafter"/>
</dbReference>
<dbReference type="CDD" id="cd06267">
    <property type="entry name" value="PBP1_LacI_sugar_binding-like"/>
    <property type="match status" value="1"/>
</dbReference>
<keyword evidence="2" id="KW-0805">Transcription regulation</keyword>
<protein>
    <submittedName>
        <fullName evidence="7">DNA-binding transcriptional regulator, LacI/PurR family</fullName>
    </submittedName>
</protein>
<dbReference type="Gene3D" id="3.40.50.2300">
    <property type="match status" value="2"/>
</dbReference>
<dbReference type="SMART" id="SM00354">
    <property type="entry name" value="HTH_LACI"/>
    <property type="match status" value="1"/>
</dbReference>